<evidence type="ECO:0000256" key="3">
    <source>
        <dbReference type="ARBA" id="ARBA00008261"/>
    </source>
</evidence>
<comment type="caution">
    <text evidence="14">The sequence shown here is derived from an EMBL/GenBank/DDBJ whole genome shotgun (WGS) entry which is preliminary data.</text>
</comment>
<keyword evidence="13" id="KW-0879">Wnt signaling pathway</keyword>
<dbReference type="CDD" id="cd14789">
    <property type="entry name" value="Tiki"/>
    <property type="match status" value="1"/>
</dbReference>
<evidence type="ECO:0000256" key="10">
    <source>
        <dbReference type="ARBA" id="ARBA00023049"/>
    </source>
</evidence>
<dbReference type="GO" id="GO:0006508">
    <property type="term" value="P:proteolysis"/>
    <property type="evidence" value="ECO:0007669"/>
    <property type="project" value="UniProtKB-KW"/>
</dbReference>
<evidence type="ECO:0000256" key="5">
    <source>
        <dbReference type="ARBA" id="ARBA00022692"/>
    </source>
</evidence>
<keyword evidence="5" id="KW-0812">Transmembrane</keyword>
<dbReference type="InterPro" id="IPR002816">
    <property type="entry name" value="TraB/PrgY/GumN_fam"/>
</dbReference>
<dbReference type="GO" id="GO:0030178">
    <property type="term" value="P:negative regulation of Wnt signaling pathway"/>
    <property type="evidence" value="ECO:0007669"/>
    <property type="project" value="UniProtKB-UniRule"/>
</dbReference>
<evidence type="ECO:0000256" key="1">
    <source>
        <dbReference type="ARBA" id="ARBA00001941"/>
    </source>
</evidence>
<evidence type="ECO:0000256" key="6">
    <source>
        <dbReference type="ARBA" id="ARBA00022723"/>
    </source>
</evidence>
<comment type="cofactor">
    <cofactor evidence="13">
        <name>Mn(2+)</name>
        <dbReference type="ChEBI" id="CHEBI:29035"/>
    </cofactor>
    <cofactor evidence="13">
        <name>Co(2+)</name>
        <dbReference type="ChEBI" id="CHEBI:48828"/>
    </cofactor>
    <text evidence="13">Divalent metal cations. Mn(2+) or Co(2+).</text>
</comment>
<keyword evidence="13" id="KW-1003">Cell membrane</keyword>
<keyword evidence="4 13" id="KW-0645">Protease</keyword>
<evidence type="ECO:0000256" key="7">
    <source>
        <dbReference type="ARBA" id="ARBA00022729"/>
    </source>
</evidence>
<comment type="similarity">
    <text evidence="3 13">Belongs to the TIKI family.</text>
</comment>
<dbReference type="PANTHER" id="PTHR31120:SF6">
    <property type="entry name" value="METALLOPROTEASE TIKI HOMOLOG"/>
    <property type="match status" value="1"/>
</dbReference>
<evidence type="ECO:0000256" key="11">
    <source>
        <dbReference type="ARBA" id="ARBA00023136"/>
    </source>
</evidence>
<evidence type="ECO:0000256" key="4">
    <source>
        <dbReference type="ARBA" id="ARBA00022670"/>
    </source>
</evidence>
<protein>
    <recommendedName>
        <fullName evidence="13">Metalloprotease TIKI homolog</fullName>
        <ecNumber evidence="13">3.4.-.-</ecNumber>
    </recommendedName>
</protein>
<dbReference type="GO" id="GO:0046872">
    <property type="term" value="F:metal ion binding"/>
    <property type="evidence" value="ECO:0007669"/>
    <property type="project" value="UniProtKB-UniRule"/>
</dbReference>
<sequence>MRGLRIDTFTFIIATVVQVYSSSVRREGRLSVTELRERNHCFAGNSSKMTNSYLWRIIRDPPVYFFGTIHVPYPRVWDYIPQNIKQAFCESQNAFFELDLTDSNTSRNLKRCQMLPRGENLSTVLPENMYQRLKSHLGYVQKMMPSWGVYDEELFHTIAGNWERKRPIWVMLMVNTLNEADIRSRGIPVLDLHLTNEALKMDKRVGAVEVVQEQCVPLNGLNVSQVLFLLNRTLWQQEALRDGTIESSFSTDDLIWHYNCGDLNSMILNLDTAQIPNILNSTMSETDLRLAEEIDRYFVDELINKRNQQMASRVKEIVESKSNQSFFFALGAGEL</sequence>
<dbReference type="EMBL" id="MRZV01001557">
    <property type="protein sequence ID" value="PIK37108.1"/>
    <property type="molecule type" value="Genomic_DNA"/>
</dbReference>
<dbReference type="OrthoDB" id="10040378at2759"/>
<keyword evidence="12" id="KW-0325">Glycoprotein</keyword>
<evidence type="ECO:0000313" key="15">
    <source>
        <dbReference type="Proteomes" id="UP000230750"/>
    </source>
</evidence>
<keyword evidence="15" id="KW-1185">Reference proteome</keyword>
<dbReference type="EC" id="3.4.-.-" evidence="13"/>
<evidence type="ECO:0000313" key="14">
    <source>
        <dbReference type="EMBL" id="PIK37108.1"/>
    </source>
</evidence>
<comment type="function">
    <text evidence="13">Metalloprotease that acts as a negative regulator of the Wnt signaling pathway.</text>
</comment>
<evidence type="ECO:0000256" key="8">
    <source>
        <dbReference type="ARBA" id="ARBA00022801"/>
    </source>
</evidence>
<dbReference type="GO" id="GO:0004222">
    <property type="term" value="F:metalloendopeptidase activity"/>
    <property type="evidence" value="ECO:0007669"/>
    <property type="project" value="UniProtKB-UniRule"/>
</dbReference>
<evidence type="ECO:0000256" key="12">
    <source>
        <dbReference type="ARBA" id="ARBA00023180"/>
    </source>
</evidence>
<reference evidence="14 15" key="1">
    <citation type="journal article" date="2017" name="PLoS Biol.">
        <title>The sea cucumber genome provides insights into morphological evolution and visceral regeneration.</title>
        <authorList>
            <person name="Zhang X."/>
            <person name="Sun L."/>
            <person name="Yuan J."/>
            <person name="Sun Y."/>
            <person name="Gao Y."/>
            <person name="Zhang L."/>
            <person name="Li S."/>
            <person name="Dai H."/>
            <person name="Hamel J.F."/>
            <person name="Liu C."/>
            <person name="Yu Y."/>
            <person name="Liu S."/>
            <person name="Lin W."/>
            <person name="Guo K."/>
            <person name="Jin S."/>
            <person name="Xu P."/>
            <person name="Storey K.B."/>
            <person name="Huan P."/>
            <person name="Zhang T."/>
            <person name="Zhou Y."/>
            <person name="Zhang J."/>
            <person name="Lin C."/>
            <person name="Li X."/>
            <person name="Xing L."/>
            <person name="Huo D."/>
            <person name="Sun M."/>
            <person name="Wang L."/>
            <person name="Mercier A."/>
            <person name="Li F."/>
            <person name="Yang H."/>
            <person name="Xiang J."/>
        </authorList>
    </citation>
    <scope>NUCLEOTIDE SEQUENCE [LARGE SCALE GENOMIC DNA]</scope>
    <source>
        <strain evidence="14">Shaxun</strain>
        <tissue evidence="14">Muscle</tissue>
    </source>
</reference>
<comment type="subcellular location">
    <subcellularLocation>
        <location evidence="13">Cell membrane</location>
        <topology evidence="13">Single-pass type I membrane protein</topology>
    </subcellularLocation>
    <subcellularLocation>
        <location evidence="2">Membrane</location>
        <topology evidence="2">Single-pass type I membrane protein</topology>
    </subcellularLocation>
</comment>
<dbReference type="GO" id="GO:0016055">
    <property type="term" value="P:Wnt signaling pathway"/>
    <property type="evidence" value="ECO:0007669"/>
    <property type="project" value="UniProtKB-KW"/>
</dbReference>
<gene>
    <name evidence="14" type="ORF">BSL78_26061</name>
</gene>
<name>A0A2G8JN15_STIJA</name>
<comment type="cofactor">
    <cofactor evidence="1">
        <name>Co(2+)</name>
        <dbReference type="ChEBI" id="CHEBI:48828"/>
    </cofactor>
</comment>
<keyword evidence="9" id="KW-1133">Transmembrane helix</keyword>
<evidence type="ECO:0000256" key="9">
    <source>
        <dbReference type="ARBA" id="ARBA00022989"/>
    </source>
</evidence>
<keyword evidence="11" id="KW-0472">Membrane</keyword>
<organism evidence="14 15">
    <name type="scientific">Stichopus japonicus</name>
    <name type="common">Sea cucumber</name>
    <dbReference type="NCBI Taxonomy" id="307972"/>
    <lineage>
        <taxon>Eukaryota</taxon>
        <taxon>Metazoa</taxon>
        <taxon>Echinodermata</taxon>
        <taxon>Eleutherozoa</taxon>
        <taxon>Echinozoa</taxon>
        <taxon>Holothuroidea</taxon>
        <taxon>Aspidochirotacea</taxon>
        <taxon>Aspidochirotida</taxon>
        <taxon>Stichopodidae</taxon>
        <taxon>Apostichopus</taxon>
    </lineage>
</organism>
<keyword evidence="6 13" id="KW-0479">Metal-binding</keyword>
<dbReference type="GO" id="GO:0005886">
    <property type="term" value="C:plasma membrane"/>
    <property type="evidence" value="ECO:0007669"/>
    <property type="project" value="UniProtKB-SubCell"/>
</dbReference>
<keyword evidence="7 13" id="KW-0732">Signal</keyword>
<dbReference type="InterPro" id="IPR040230">
    <property type="entry name" value="TIKI1/2-like"/>
</dbReference>
<keyword evidence="8 13" id="KW-0378">Hydrolase</keyword>
<keyword evidence="10 13" id="KW-0482">Metalloprotease</keyword>
<evidence type="ECO:0000256" key="2">
    <source>
        <dbReference type="ARBA" id="ARBA00004479"/>
    </source>
</evidence>
<proteinExistence type="inferred from homology"/>
<dbReference type="PANTHER" id="PTHR31120">
    <property type="entry name" value="METALLOPROTEASE TIKI"/>
    <property type="match status" value="1"/>
</dbReference>
<evidence type="ECO:0000256" key="13">
    <source>
        <dbReference type="RuleBase" id="RU369069"/>
    </source>
</evidence>
<dbReference type="AlphaFoldDB" id="A0A2G8JN15"/>
<dbReference type="Proteomes" id="UP000230750">
    <property type="component" value="Unassembled WGS sequence"/>
</dbReference>
<dbReference type="Pfam" id="PF01963">
    <property type="entry name" value="TraB_PrgY_gumN"/>
    <property type="match status" value="1"/>
</dbReference>
<accession>A0A2G8JN15</accession>